<protein>
    <submittedName>
        <fullName evidence="1">Uncharacterized protein</fullName>
    </submittedName>
</protein>
<dbReference type="Proteomes" id="UP001055879">
    <property type="component" value="Linkage Group LG04"/>
</dbReference>
<evidence type="ECO:0000313" key="2">
    <source>
        <dbReference type="Proteomes" id="UP001055879"/>
    </source>
</evidence>
<dbReference type="EMBL" id="CM042050">
    <property type="protein sequence ID" value="KAI3735210.1"/>
    <property type="molecule type" value="Genomic_DNA"/>
</dbReference>
<proteinExistence type="predicted"/>
<comment type="caution">
    <text evidence="1">The sequence shown here is derived from an EMBL/GenBank/DDBJ whole genome shotgun (WGS) entry which is preliminary data.</text>
</comment>
<keyword evidence="2" id="KW-1185">Reference proteome</keyword>
<evidence type="ECO:0000313" key="1">
    <source>
        <dbReference type="EMBL" id="KAI3735210.1"/>
    </source>
</evidence>
<gene>
    <name evidence="1" type="ORF">L6452_14700</name>
</gene>
<organism evidence="1 2">
    <name type="scientific">Arctium lappa</name>
    <name type="common">Greater burdock</name>
    <name type="synonym">Lappa major</name>
    <dbReference type="NCBI Taxonomy" id="4217"/>
    <lineage>
        <taxon>Eukaryota</taxon>
        <taxon>Viridiplantae</taxon>
        <taxon>Streptophyta</taxon>
        <taxon>Embryophyta</taxon>
        <taxon>Tracheophyta</taxon>
        <taxon>Spermatophyta</taxon>
        <taxon>Magnoliopsida</taxon>
        <taxon>eudicotyledons</taxon>
        <taxon>Gunneridae</taxon>
        <taxon>Pentapetalae</taxon>
        <taxon>asterids</taxon>
        <taxon>campanulids</taxon>
        <taxon>Asterales</taxon>
        <taxon>Asteraceae</taxon>
        <taxon>Carduoideae</taxon>
        <taxon>Cardueae</taxon>
        <taxon>Arctiinae</taxon>
        <taxon>Arctium</taxon>
    </lineage>
</organism>
<reference evidence="1 2" key="2">
    <citation type="journal article" date="2022" name="Mol. Ecol. Resour.">
        <title>The genomes of chicory, endive, great burdock and yacon provide insights into Asteraceae paleo-polyploidization history and plant inulin production.</title>
        <authorList>
            <person name="Fan W."/>
            <person name="Wang S."/>
            <person name="Wang H."/>
            <person name="Wang A."/>
            <person name="Jiang F."/>
            <person name="Liu H."/>
            <person name="Zhao H."/>
            <person name="Xu D."/>
            <person name="Zhang Y."/>
        </authorList>
    </citation>
    <scope>NUCLEOTIDE SEQUENCE [LARGE SCALE GENOMIC DNA]</scope>
    <source>
        <strain evidence="2">cv. Niubang</strain>
    </source>
</reference>
<name>A0ACB9CLU8_ARCLA</name>
<accession>A0ACB9CLU8</accession>
<reference evidence="2" key="1">
    <citation type="journal article" date="2022" name="Mol. Ecol. Resour.">
        <title>The genomes of chicory, endive, great burdock and yacon provide insights into Asteraceae palaeo-polyploidization history and plant inulin production.</title>
        <authorList>
            <person name="Fan W."/>
            <person name="Wang S."/>
            <person name="Wang H."/>
            <person name="Wang A."/>
            <person name="Jiang F."/>
            <person name="Liu H."/>
            <person name="Zhao H."/>
            <person name="Xu D."/>
            <person name="Zhang Y."/>
        </authorList>
    </citation>
    <scope>NUCLEOTIDE SEQUENCE [LARGE SCALE GENOMIC DNA]</scope>
    <source>
        <strain evidence="2">cv. Niubang</strain>
    </source>
</reference>
<sequence>MAADASGSSVVVEENEGQKCVVGRKREMEDEVSVQANLCRPEINGFRPVHFFGVFDGRHVSALCKARMHVIMEEELMRVKVIGGESNVGGELWRTAINRSFQKMDEMALRL</sequence>